<evidence type="ECO:0000313" key="1">
    <source>
        <dbReference type="EMBL" id="CAG8822867.1"/>
    </source>
</evidence>
<dbReference type="EMBL" id="CAJVPY010062700">
    <property type="protein sequence ID" value="CAG8822867.1"/>
    <property type="molecule type" value="Genomic_DNA"/>
</dbReference>
<dbReference type="Proteomes" id="UP000789405">
    <property type="component" value="Unassembled WGS sequence"/>
</dbReference>
<accession>A0A9N9KF64</accession>
<feature type="non-terminal residue" evidence="1">
    <location>
        <position position="1"/>
    </location>
</feature>
<feature type="non-terminal residue" evidence="1">
    <location>
        <position position="47"/>
    </location>
</feature>
<keyword evidence="2" id="KW-1185">Reference proteome</keyword>
<name>A0A9N9KF64_9GLOM</name>
<proteinExistence type="predicted"/>
<gene>
    <name evidence="1" type="ORF">DERYTH_LOCUS27387</name>
</gene>
<evidence type="ECO:0000313" key="2">
    <source>
        <dbReference type="Proteomes" id="UP000789405"/>
    </source>
</evidence>
<dbReference type="AlphaFoldDB" id="A0A9N9KF64"/>
<sequence length="47" mass="5504">EKVVRGKLCTMKILTFYDDSNDNNNDGGYRNNKNTINDDVNYKLYVQ</sequence>
<protein>
    <submittedName>
        <fullName evidence="1">16871_t:CDS:1</fullName>
    </submittedName>
</protein>
<organism evidence="1 2">
    <name type="scientific">Dentiscutata erythropus</name>
    <dbReference type="NCBI Taxonomy" id="1348616"/>
    <lineage>
        <taxon>Eukaryota</taxon>
        <taxon>Fungi</taxon>
        <taxon>Fungi incertae sedis</taxon>
        <taxon>Mucoromycota</taxon>
        <taxon>Glomeromycotina</taxon>
        <taxon>Glomeromycetes</taxon>
        <taxon>Diversisporales</taxon>
        <taxon>Gigasporaceae</taxon>
        <taxon>Dentiscutata</taxon>
    </lineage>
</organism>
<reference evidence="1" key="1">
    <citation type="submission" date="2021-06" db="EMBL/GenBank/DDBJ databases">
        <authorList>
            <person name="Kallberg Y."/>
            <person name="Tangrot J."/>
            <person name="Rosling A."/>
        </authorList>
    </citation>
    <scope>NUCLEOTIDE SEQUENCE</scope>
    <source>
        <strain evidence="1">MA453B</strain>
    </source>
</reference>
<comment type="caution">
    <text evidence="1">The sequence shown here is derived from an EMBL/GenBank/DDBJ whole genome shotgun (WGS) entry which is preliminary data.</text>
</comment>